<dbReference type="Gene3D" id="3.30.300.70">
    <property type="entry name" value="RimP-like superfamily, N-terminal"/>
    <property type="match status" value="1"/>
</dbReference>
<evidence type="ECO:0000256" key="2">
    <source>
        <dbReference type="ARBA" id="ARBA00022517"/>
    </source>
</evidence>
<reference evidence="6 7" key="1">
    <citation type="submission" date="2018-12" db="EMBL/GenBank/DDBJ databases">
        <title>Mangrovimonas spongiae sp. nov., a novel member of the genus Mangrovimonas isolated from marine sponge.</title>
        <authorList>
            <person name="Zhuang L."/>
            <person name="Luo L."/>
        </authorList>
    </citation>
    <scope>NUCLEOTIDE SEQUENCE [LARGE SCALE GENOMIC DNA]</scope>
    <source>
        <strain evidence="6 7">HN-E26</strain>
    </source>
</reference>
<dbReference type="Pfam" id="PF17384">
    <property type="entry name" value="DUF150_C"/>
    <property type="match status" value="1"/>
</dbReference>
<dbReference type="GO" id="GO:0042274">
    <property type="term" value="P:ribosomal small subunit biogenesis"/>
    <property type="evidence" value="ECO:0007669"/>
    <property type="project" value="UniProtKB-UniRule"/>
</dbReference>
<dbReference type="InterPro" id="IPR028989">
    <property type="entry name" value="RimP_N"/>
</dbReference>
<gene>
    <name evidence="3 6" type="primary">rimP</name>
    <name evidence="6" type="ORF">EJA19_07745</name>
</gene>
<keyword evidence="7" id="KW-1185">Reference proteome</keyword>
<protein>
    <recommendedName>
        <fullName evidence="3">Ribosome maturation factor RimP</fullName>
    </recommendedName>
</protein>
<proteinExistence type="inferred from homology"/>
<keyword evidence="2 3" id="KW-0690">Ribosome biogenesis</keyword>
<evidence type="ECO:0000313" key="6">
    <source>
        <dbReference type="EMBL" id="RSK39768.1"/>
    </source>
</evidence>
<comment type="subcellular location">
    <subcellularLocation>
        <location evidence="3">Cytoplasm</location>
    </subcellularLocation>
</comment>
<accession>A0A3R9NXI9</accession>
<feature type="domain" description="Ribosome maturation factor RimP N-terminal" evidence="4">
    <location>
        <begin position="25"/>
        <end position="75"/>
    </location>
</feature>
<dbReference type="NCBIfam" id="NF002531">
    <property type="entry name" value="PRK02001.1"/>
    <property type="match status" value="1"/>
</dbReference>
<evidence type="ECO:0000256" key="3">
    <source>
        <dbReference type="HAMAP-Rule" id="MF_01077"/>
    </source>
</evidence>
<dbReference type="SUPFAM" id="SSF75420">
    <property type="entry name" value="YhbC-like, N-terminal domain"/>
    <property type="match status" value="1"/>
</dbReference>
<dbReference type="RefSeq" id="WP_125467792.1">
    <property type="nucleotide sequence ID" value="NZ_RWBG01000003.1"/>
</dbReference>
<evidence type="ECO:0000259" key="5">
    <source>
        <dbReference type="Pfam" id="PF17384"/>
    </source>
</evidence>
<organism evidence="6 7">
    <name type="scientific">Mangrovimonas spongiae</name>
    <dbReference type="NCBI Taxonomy" id="2494697"/>
    <lineage>
        <taxon>Bacteria</taxon>
        <taxon>Pseudomonadati</taxon>
        <taxon>Bacteroidota</taxon>
        <taxon>Flavobacteriia</taxon>
        <taxon>Flavobacteriales</taxon>
        <taxon>Flavobacteriaceae</taxon>
        <taxon>Mangrovimonas</taxon>
    </lineage>
</organism>
<sequence length="153" mass="17252">MFKDTVKKLLEKALEERDNLFLIDFTIGEDYSIKVVIDGDNGVTVEDCIFVSRAVEHNLDREEQDFSLQVTSAGATSPLVNQRQYKKNLGRSLKVKTNDDTYEGNLANATNEGITLTWKAREPKPVGKGKHTVKKEANIAYENIVEAKVMIKF</sequence>
<feature type="domain" description="Ribosome maturation factor RimP C-terminal" evidence="5">
    <location>
        <begin position="79"/>
        <end position="153"/>
    </location>
</feature>
<dbReference type="Pfam" id="PF02576">
    <property type="entry name" value="RimP_N"/>
    <property type="match status" value="1"/>
</dbReference>
<comment type="similarity">
    <text evidence="3">Belongs to the RimP family.</text>
</comment>
<comment type="function">
    <text evidence="3">Required for maturation of 30S ribosomal subunits.</text>
</comment>
<dbReference type="PANTHER" id="PTHR33867">
    <property type="entry name" value="RIBOSOME MATURATION FACTOR RIMP"/>
    <property type="match status" value="1"/>
</dbReference>
<comment type="caution">
    <text evidence="6">The sequence shown here is derived from an EMBL/GenBank/DDBJ whole genome shotgun (WGS) entry which is preliminary data.</text>
</comment>
<dbReference type="InterPro" id="IPR003728">
    <property type="entry name" value="Ribosome_maturation_RimP"/>
</dbReference>
<dbReference type="EMBL" id="RWBG01000003">
    <property type="protein sequence ID" value="RSK39768.1"/>
    <property type="molecule type" value="Genomic_DNA"/>
</dbReference>
<name>A0A3R9NXI9_9FLAO</name>
<dbReference type="InterPro" id="IPR035956">
    <property type="entry name" value="RimP_N_sf"/>
</dbReference>
<dbReference type="GO" id="GO:0005737">
    <property type="term" value="C:cytoplasm"/>
    <property type="evidence" value="ECO:0007669"/>
    <property type="project" value="UniProtKB-SubCell"/>
</dbReference>
<dbReference type="Proteomes" id="UP000270620">
    <property type="component" value="Unassembled WGS sequence"/>
</dbReference>
<dbReference type="InterPro" id="IPR028998">
    <property type="entry name" value="RimP_C"/>
</dbReference>
<keyword evidence="1 3" id="KW-0963">Cytoplasm</keyword>
<dbReference type="OrthoDB" id="9789702at2"/>
<dbReference type="PANTHER" id="PTHR33867:SF1">
    <property type="entry name" value="RIBOSOME MATURATION FACTOR RIMP"/>
    <property type="match status" value="1"/>
</dbReference>
<evidence type="ECO:0000313" key="7">
    <source>
        <dbReference type="Proteomes" id="UP000270620"/>
    </source>
</evidence>
<dbReference type="AlphaFoldDB" id="A0A3R9NXI9"/>
<evidence type="ECO:0000259" key="4">
    <source>
        <dbReference type="Pfam" id="PF02576"/>
    </source>
</evidence>
<evidence type="ECO:0000256" key="1">
    <source>
        <dbReference type="ARBA" id="ARBA00022490"/>
    </source>
</evidence>
<dbReference type="HAMAP" id="MF_01077">
    <property type="entry name" value="RimP"/>
    <property type="match status" value="1"/>
</dbReference>